<name>A0A0R1PYM3_9LACO</name>
<evidence type="ECO:0008006" key="4">
    <source>
        <dbReference type="Google" id="ProtNLM"/>
    </source>
</evidence>
<keyword evidence="1" id="KW-1133">Transmembrane helix</keyword>
<dbReference type="EMBL" id="AZEG01000010">
    <property type="protein sequence ID" value="KRL37629.1"/>
    <property type="molecule type" value="Genomic_DNA"/>
</dbReference>
<sequence length="136" mass="15585">MLILQGHNHVSESAIENFSRIQYSLSFLIGVTLALAATYITIKALKRILENMLKEKLFILKNAYQMKRIVLAQILAILSDPFLSWADRLTRSQLGRSNYVIQSDFVSDAVQLLFVYIIYIAFKMAIQLKEENSLTI</sequence>
<dbReference type="Proteomes" id="UP000051155">
    <property type="component" value="Unassembled WGS sequence"/>
</dbReference>
<feature type="transmembrane region" description="Helical" evidence="1">
    <location>
        <begin position="105"/>
        <end position="122"/>
    </location>
</feature>
<evidence type="ECO:0000256" key="1">
    <source>
        <dbReference type="SAM" id="Phobius"/>
    </source>
</evidence>
<comment type="caution">
    <text evidence="2">The sequence shown here is derived from an EMBL/GenBank/DDBJ whole genome shotgun (WGS) entry which is preliminary data.</text>
</comment>
<keyword evidence="3" id="KW-1185">Reference proteome</keyword>
<reference evidence="2 3" key="1">
    <citation type="journal article" date="2015" name="Genome Announc.">
        <title>Expanding the biotechnology potential of lactobacilli through comparative genomics of 213 strains and associated genera.</title>
        <authorList>
            <person name="Sun Z."/>
            <person name="Harris H.M."/>
            <person name="McCann A."/>
            <person name="Guo C."/>
            <person name="Argimon S."/>
            <person name="Zhang W."/>
            <person name="Yang X."/>
            <person name="Jeffery I.B."/>
            <person name="Cooney J.C."/>
            <person name="Kagawa T.F."/>
            <person name="Liu W."/>
            <person name="Song Y."/>
            <person name="Salvetti E."/>
            <person name="Wrobel A."/>
            <person name="Rasinkangas P."/>
            <person name="Parkhill J."/>
            <person name="Rea M.C."/>
            <person name="O'Sullivan O."/>
            <person name="Ritari J."/>
            <person name="Douillard F.P."/>
            <person name="Paul Ross R."/>
            <person name="Yang R."/>
            <person name="Briner A.E."/>
            <person name="Felis G.E."/>
            <person name="de Vos W.M."/>
            <person name="Barrangou R."/>
            <person name="Klaenhammer T.R."/>
            <person name="Caufield P.W."/>
            <person name="Cui Y."/>
            <person name="Zhang H."/>
            <person name="O'Toole P.W."/>
        </authorList>
    </citation>
    <scope>NUCLEOTIDE SEQUENCE [LARGE SCALE GENOMIC DNA]</scope>
    <source>
        <strain evidence="2 3">DSM 19971</strain>
    </source>
</reference>
<proteinExistence type="predicted"/>
<evidence type="ECO:0000313" key="2">
    <source>
        <dbReference type="EMBL" id="KRL37629.1"/>
    </source>
</evidence>
<keyword evidence="1" id="KW-0472">Membrane</keyword>
<gene>
    <name evidence="2" type="ORF">FD20_GL000306</name>
</gene>
<feature type="transmembrane region" description="Helical" evidence="1">
    <location>
        <begin position="23"/>
        <end position="45"/>
    </location>
</feature>
<keyword evidence="1" id="KW-0812">Transmembrane</keyword>
<feature type="transmembrane region" description="Helical" evidence="1">
    <location>
        <begin position="66"/>
        <end position="85"/>
    </location>
</feature>
<dbReference type="AlphaFoldDB" id="A0A0R1PYM3"/>
<evidence type="ECO:0000313" key="3">
    <source>
        <dbReference type="Proteomes" id="UP000051155"/>
    </source>
</evidence>
<dbReference type="PATRIC" id="fig|1423812.3.peg.308"/>
<dbReference type="STRING" id="1423812.FD20_GL000306"/>
<protein>
    <recommendedName>
        <fullName evidence="4">Integral membrane protein</fullName>
    </recommendedName>
</protein>
<organism evidence="2 3">
    <name type="scientific">Liquorilactobacillus uvarum DSM 19971</name>
    <dbReference type="NCBI Taxonomy" id="1423812"/>
    <lineage>
        <taxon>Bacteria</taxon>
        <taxon>Bacillati</taxon>
        <taxon>Bacillota</taxon>
        <taxon>Bacilli</taxon>
        <taxon>Lactobacillales</taxon>
        <taxon>Lactobacillaceae</taxon>
        <taxon>Liquorilactobacillus</taxon>
    </lineage>
</organism>
<accession>A0A0R1PYM3</accession>